<evidence type="ECO:0000256" key="1">
    <source>
        <dbReference type="SAM" id="MobiDB-lite"/>
    </source>
</evidence>
<gene>
    <name evidence="3" type="ORF">IV203_016668</name>
</gene>
<keyword evidence="3" id="KW-0378">Hydrolase</keyword>
<dbReference type="InterPro" id="IPR005114">
    <property type="entry name" value="Helicase_assoc"/>
</dbReference>
<keyword evidence="3" id="KW-0347">Helicase</keyword>
<evidence type="ECO:0000313" key="4">
    <source>
        <dbReference type="Proteomes" id="UP000693970"/>
    </source>
</evidence>
<feature type="region of interest" description="Disordered" evidence="1">
    <location>
        <begin position="223"/>
        <end position="244"/>
    </location>
</feature>
<sequence length="584" mass="66978">MHIRILPLHELIGRHAKRPRFASLGDYEDVEDDFRLARHETRGVHMNENLVGLVAFRPAFSLAPPPPNSDFLGVDVYDEENDLADDEEEEYCSFLKFSPLDHNVAQKIWNSSREPRVFRPYVNNPAVLNISEFGEETLPVVGSAKSSQSKPEEANNVLNTNSKGRKPPNSCETVQKKTPSVSTPSKTITISTSKPKCATSPLPGNMKLPQQKHQSILLMQQDPENRKGAQSPSTTKTPRTAANVDISQQDQRVLVPEAYQKQHVGSPPPQHILFQHQWGLYQKSRERQLGMGIEKMQLEDHESPHNIDPTGVDARERDLICLDKHQHREEIQRQQALIMNTTNPASVQEQKLKLLDRVRRSKWRLERKLMNKLKKSDMDNRIADPAALVLLEKQLEMEVSTEKPPEEVVAPPPKVASTAVTSDTINSVALRNEGTFMHYVEQLQQFKLVHGHCNVQYNDQKYGSLGRWVKRQRYLYKLYVEGNPRSSMTPERIRILDQLGMIWDSQQAVWNERYEELLEFKRIHGHLKVPKEYGNGFGRWVGGQKSSYKKWKRGEITHAQPDRMAMLEAAGFGKLYPHLQEKKK</sequence>
<feature type="region of interest" description="Disordered" evidence="1">
    <location>
        <begin position="141"/>
        <end position="208"/>
    </location>
</feature>
<dbReference type="AlphaFoldDB" id="A0A9K3KQ41"/>
<dbReference type="Proteomes" id="UP000693970">
    <property type="component" value="Unassembled WGS sequence"/>
</dbReference>
<protein>
    <submittedName>
        <fullName evidence="3">Helicase domain protein</fullName>
    </submittedName>
</protein>
<reference evidence="3" key="1">
    <citation type="journal article" date="2021" name="Sci. Rep.">
        <title>Diploid genomic architecture of Nitzschia inconspicua, an elite biomass production diatom.</title>
        <authorList>
            <person name="Oliver A."/>
            <person name="Podell S."/>
            <person name="Pinowska A."/>
            <person name="Traller J.C."/>
            <person name="Smith S.R."/>
            <person name="McClure R."/>
            <person name="Beliaev A."/>
            <person name="Bohutskyi P."/>
            <person name="Hill E.A."/>
            <person name="Rabines A."/>
            <person name="Zheng H."/>
            <person name="Allen L.Z."/>
            <person name="Kuo A."/>
            <person name="Grigoriev I.V."/>
            <person name="Allen A.E."/>
            <person name="Hazlebeck D."/>
            <person name="Allen E.E."/>
        </authorList>
    </citation>
    <scope>NUCLEOTIDE SEQUENCE</scope>
    <source>
        <strain evidence="3">Hildebrandi</strain>
    </source>
</reference>
<dbReference type="OrthoDB" id="44219at2759"/>
<feature type="domain" description="Helicase-associated" evidence="2">
    <location>
        <begin position="507"/>
        <end position="572"/>
    </location>
</feature>
<evidence type="ECO:0000259" key="2">
    <source>
        <dbReference type="Pfam" id="PF03457"/>
    </source>
</evidence>
<proteinExistence type="predicted"/>
<dbReference type="PANTHER" id="PTHR33418">
    <property type="entry name" value="HELICASE-ASSOCIATED"/>
    <property type="match status" value="1"/>
</dbReference>
<name>A0A9K3KQ41_9STRA</name>
<reference evidence="3" key="2">
    <citation type="submission" date="2021-04" db="EMBL/GenBank/DDBJ databases">
        <authorList>
            <person name="Podell S."/>
        </authorList>
    </citation>
    <scope>NUCLEOTIDE SEQUENCE</scope>
    <source>
        <strain evidence="3">Hildebrandi</strain>
    </source>
</reference>
<feature type="compositionally biased region" description="Polar residues" evidence="1">
    <location>
        <begin position="228"/>
        <end position="244"/>
    </location>
</feature>
<organism evidence="3 4">
    <name type="scientific">Nitzschia inconspicua</name>
    <dbReference type="NCBI Taxonomy" id="303405"/>
    <lineage>
        <taxon>Eukaryota</taxon>
        <taxon>Sar</taxon>
        <taxon>Stramenopiles</taxon>
        <taxon>Ochrophyta</taxon>
        <taxon>Bacillariophyta</taxon>
        <taxon>Bacillariophyceae</taxon>
        <taxon>Bacillariophycidae</taxon>
        <taxon>Bacillariales</taxon>
        <taxon>Bacillariaceae</taxon>
        <taxon>Nitzschia</taxon>
    </lineage>
</organism>
<dbReference type="EMBL" id="JAGRRH010000020">
    <property type="protein sequence ID" value="KAG7347963.1"/>
    <property type="molecule type" value="Genomic_DNA"/>
</dbReference>
<keyword evidence="4" id="KW-1185">Reference proteome</keyword>
<comment type="caution">
    <text evidence="3">The sequence shown here is derived from an EMBL/GenBank/DDBJ whole genome shotgun (WGS) entry which is preliminary data.</text>
</comment>
<feature type="compositionally biased region" description="Low complexity" evidence="1">
    <location>
        <begin position="176"/>
        <end position="196"/>
    </location>
</feature>
<dbReference type="PANTHER" id="PTHR33418:SF1">
    <property type="entry name" value="HELICASE-ASSOCIATED DOMAIN-CONTAINING PROTEIN"/>
    <property type="match status" value="1"/>
</dbReference>
<dbReference type="Pfam" id="PF03457">
    <property type="entry name" value="HA"/>
    <property type="match status" value="2"/>
</dbReference>
<accession>A0A9K3KQ41</accession>
<keyword evidence="3" id="KW-0547">Nucleotide-binding</keyword>
<feature type="domain" description="Helicase-associated" evidence="2">
    <location>
        <begin position="435"/>
        <end position="501"/>
    </location>
</feature>
<dbReference type="GO" id="GO:0004386">
    <property type="term" value="F:helicase activity"/>
    <property type="evidence" value="ECO:0007669"/>
    <property type="project" value="UniProtKB-KW"/>
</dbReference>
<evidence type="ECO:0000313" key="3">
    <source>
        <dbReference type="EMBL" id="KAG7347963.1"/>
    </source>
</evidence>
<keyword evidence="3" id="KW-0067">ATP-binding</keyword>